<dbReference type="PANTHER" id="PTHR46717:SF1">
    <property type="entry name" value="E3 UBIQUITIN-PROTEIN LIGASE RNF180"/>
    <property type="match status" value="1"/>
</dbReference>
<dbReference type="GO" id="GO:0008270">
    <property type="term" value="F:zinc ion binding"/>
    <property type="evidence" value="ECO:0007669"/>
    <property type="project" value="UniProtKB-KW"/>
</dbReference>
<dbReference type="PROSITE" id="PS50089">
    <property type="entry name" value="ZF_RING_2"/>
    <property type="match status" value="1"/>
</dbReference>
<keyword evidence="1" id="KW-0479">Metal-binding</keyword>
<feature type="transmembrane region" description="Helical" evidence="6">
    <location>
        <begin position="410"/>
        <end position="430"/>
    </location>
</feature>
<feature type="compositionally biased region" description="Basic residues" evidence="5">
    <location>
        <begin position="223"/>
        <end position="239"/>
    </location>
</feature>
<evidence type="ECO:0000259" key="7">
    <source>
        <dbReference type="PROSITE" id="PS50089"/>
    </source>
</evidence>
<dbReference type="InterPro" id="IPR013083">
    <property type="entry name" value="Znf_RING/FYVE/PHD"/>
</dbReference>
<dbReference type="InterPro" id="IPR033263">
    <property type="entry name" value="RNF180"/>
</dbReference>
<keyword evidence="6" id="KW-0472">Membrane</keyword>
<dbReference type="GO" id="GO:0032436">
    <property type="term" value="P:positive regulation of proteasomal ubiquitin-dependent protein catabolic process"/>
    <property type="evidence" value="ECO:0007669"/>
    <property type="project" value="TreeGrafter"/>
</dbReference>
<protein>
    <submittedName>
        <fullName evidence="8">Ring finger protein 180</fullName>
    </submittedName>
</protein>
<keyword evidence="6" id="KW-0812">Transmembrane</keyword>
<proteinExistence type="predicted"/>
<keyword evidence="3" id="KW-0862">Zinc</keyword>
<organism evidence="8">
    <name type="scientific">Iconisemion striatum</name>
    <dbReference type="NCBI Taxonomy" id="60296"/>
    <lineage>
        <taxon>Eukaryota</taxon>
        <taxon>Metazoa</taxon>
        <taxon>Chordata</taxon>
        <taxon>Craniata</taxon>
        <taxon>Vertebrata</taxon>
        <taxon>Euteleostomi</taxon>
        <taxon>Actinopterygii</taxon>
        <taxon>Neopterygii</taxon>
        <taxon>Teleostei</taxon>
        <taxon>Neoteleostei</taxon>
        <taxon>Acanthomorphata</taxon>
        <taxon>Ovalentaria</taxon>
        <taxon>Atherinomorphae</taxon>
        <taxon>Cyprinodontiformes</taxon>
        <taxon>Nothobranchiidae</taxon>
        <taxon>Iconisemion</taxon>
    </lineage>
</organism>
<evidence type="ECO:0000313" key="8">
    <source>
        <dbReference type="EMBL" id="SBP02839.1"/>
    </source>
</evidence>
<dbReference type="SMART" id="SM00184">
    <property type="entry name" value="RING"/>
    <property type="match status" value="1"/>
</dbReference>
<dbReference type="GO" id="GO:0005789">
    <property type="term" value="C:endoplasmic reticulum membrane"/>
    <property type="evidence" value="ECO:0007669"/>
    <property type="project" value="TreeGrafter"/>
</dbReference>
<keyword evidence="2 4" id="KW-0863">Zinc-finger</keyword>
<dbReference type="GO" id="GO:0042428">
    <property type="term" value="P:serotonin metabolic process"/>
    <property type="evidence" value="ECO:0007669"/>
    <property type="project" value="TreeGrafter"/>
</dbReference>
<dbReference type="PROSITE" id="PS00518">
    <property type="entry name" value="ZF_RING_1"/>
    <property type="match status" value="1"/>
</dbReference>
<evidence type="ECO:0000256" key="5">
    <source>
        <dbReference type="SAM" id="MobiDB-lite"/>
    </source>
</evidence>
<evidence type="ECO:0000256" key="3">
    <source>
        <dbReference type="ARBA" id="ARBA00022833"/>
    </source>
</evidence>
<reference evidence="8" key="1">
    <citation type="submission" date="2016-05" db="EMBL/GenBank/DDBJ databases">
        <authorList>
            <person name="Lavstsen T."/>
            <person name="Jespersen J.S."/>
        </authorList>
    </citation>
    <scope>NUCLEOTIDE SEQUENCE</scope>
    <source>
        <tissue evidence="8">Brain</tissue>
    </source>
</reference>
<keyword evidence="6" id="KW-1133">Transmembrane helix</keyword>
<dbReference type="SUPFAM" id="SSF57850">
    <property type="entry name" value="RING/U-box"/>
    <property type="match status" value="1"/>
</dbReference>
<evidence type="ECO:0000256" key="6">
    <source>
        <dbReference type="SAM" id="Phobius"/>
    </source>
</evidence>
<feature type="domain" description="RING-type" evidence="7">
    <location>
        <begin position="272"/>
        <end position="314"/>
    </location>
</feature>
<feature type="region of interest" description="Disordered" evidence="5">
    <location>
        <begin position="96"/>
        <end position="132"/>
    </location>
</feature>
<dbReference type="InterPro" id="IPR017907">
    <property type="entry name" value="Znf_RING_CS"/>
</dbReference>
<feature type="region of interest" description="Disordered" evidence="5">
    <location>
        <begin position="150"/>
        <end position="176"/>
    </location>
</feature>
<gene>
    <name evidence="8" type="primary">RNF180</name>
</gene>
<dbReference type="GO" id="GO:0031624">
    <property type="term" value="F:ubiquitin conjugating enzyme binding"/>
    <property type="evidence" value="ECO:0007669"/>
    <property type="project" value="TreeGrafter"/>
</dbReference>
<dbReference type="Pfam" id="PF13639">
    <property type="entry name" value="zf-RING_2"/>
    <property type="match status" value="1"/>
</dbReference>
<dbReference type="GO" id="GO:0061630">
    <property type="term" value="F:ubiquitin protein ligase activity"/>
    <property type="evidence" value="ECO:0007669"/>
    <property type="project" value="InterPro"/>
</dbReference>
<dbReference type="Gene3D" id="3.30.40.10">
    <property type="entry name" value="Zinc/RING finger domain, C3HC4 (zinc finger)"/>
    <property type="match status" value="1"/>
</dbReference>
<accession>A0A1A7WBF4</accession>
<dbReference type="GO" id="GO:0042415">
    <property type="term" value="P:norepinephrine metabolic process"/>
    <property type="evidence" value="ECO:0007669"/>
    <property type="project" value="TreeGrafter"/>
</dbReference>
<reference evidence="8" key="2">
    <citation type="submission" date="2016-06" db="EMBL/GenBank/DDBJ databases">
        <title>The genome of a short-lived fish provides insights into sex chromosome evolution and the genetic control of aging.</title>
        <authorList>
            <person name="Reichwald K."/>
            <person name="Felder M."/>
            <person name="Petzold A."/>
            <person name="Koch P."/>
            <person name="Groth M."/>
            <person name="Platzer M."/>
        </authorList>
    </citation>
    <scope>NUCLEOTIDE SEQUENCE</scope>
    <source>
        <tissue evidence="8">Brain</tissue>
    </source>
</reference>
<dbReference type="AlphaFoldDB" id="A0A1A7WBF4"/>
<evidence type="ECO:0000256" key="2">
    <source>
        <dbReference type="ARBA" id="ARBA00022771"/>
    </source>
</evidence>
<dbReference type="InterPro" id="IPR045790">
    <property type="entry name" value="RNF180_C"/>
</dbReference>
<dbReference type="PANTHER" id="PTHR46717">
    <property type="entry name" value="E3 UBIQUITIN-PROTEIN LIGASE RNF180"/>
    <property type="match status" value="1"/>
</dbReference>
<dbReference type="InterPro" id="IPR001841">
    <property type="entry name" value="Znf_RING"/>
</dbReference>
<dbReference type="EMBL" id="HADW01001439">
    <property type="protein sequence ID" value="SBP02839.1"/>
    <property type="molecule type" value="Transcribed_RNA"/>
</dbReference>
<dbReference type="EMBL" id="HADX01007077">
    <property type="protein sequence ID" value="SBP29309.1"/>
    <property type="molecule type" value="Transcribed_RNA"/>
</dbReference>
<evidence type="ECO:0000256" key="4">
    <source>
        <dbReference type="PROSITE-ProRule" id="PRU00175"/>
    </source>
</evidence>
<evidence type="ECO:0000256" key="1">
    <source>
        <dbReference type="ARBA" id="ARBA00022723"/>
    </source>
</evidence>
<dbReference type="Pfam" id="PF19332">
    <property type="entry name" value="RNF180_C"/>
    <property type="match status" value="1"/>
</dbReference>
<name>A0A1A7WBF4_9TELE</name>
<sequence>MAGAVLRCRRCRKGVVDSMCLSAAPDESSAAVCTILHMDVDNLPDWVLTSVQQAQWTAGKLNCCFCGARLGGFNFLNHIKCPCGCNATVHLNKSRVDQDQKPNVPIVQPRRTGSASPSQMGPADDADGQKSCSLEADGMSTSFFCPADSRSESSVLNPAGPHHKAEAPPVSGARRSPLLQQTTESLLEMTTVHEEEMDSAYSLQGFTAQLEEVSSQPPAPMRLNKREKNHLKGQRRKQRRRERWLQLHLEMEQAENVRLVDSEVEDRDGLTCAVCLDVYFSPYSCEPCGHVFCELCLRTLAKNRPTNTSCPLCRALVSNTSFSRDLDQRVRTSFPKVYASRKQNFQNAPCARWPLPNSHKPFRPFWDYRQNGGAARRRWHFAHGGFTPGALIFHNIRDFHLNIDLVFLDFPSLCWILALKLLCVLIYYFVL</sequence>
<dbReference type="CDD" id="cd16554">
    <property type="entry name" value="RING-HC_RNF180"/>
    <property type="match status" value="1"/>
</dbReference>
<feature type="region of interest" description="Disordered" evidence="5">
    <location>
        <begin position="213"/>
        <end position="239"/>
    </location>
</feature>
<dbReference type="GO" id="GO:0000209">
    <property type="term" value="P:protein polyubiquitination"/>
    <property type="evidence" value="ECO:0007669"/>
    <property type="project" value="InterPro"/>
</dbReference>